<dbReference type="EMBL" id="NHNI01000001">
    <property type="protein sequence ID" value="OZY87264.1"/>
    <property type="molecule type" value="Genomic_DNA"/>
</dbReference>
<dbReference type="Proteomes" id="UP000216101">
    <property type="component" value="Unassembled WGS sequence"/>
</dbReference>
<protein>
    <submittedName>
        <fullName evidence="1">Uncharacterized protein</fullName>
    </submittedName>
</protein>
<dbReference type="RefSeq" id="WP_078044345.1">
    <property type="nucleotide sequence ID" value="NZ_NHNI01000001.1"/>
</dbReference>
<keyword evidence="2" id="KW-1185">Reference proteome</keyword>
<evidence type="ECO:0000313" key="1">
    <source>
        <dbReference type="EMBL" id="OZY87264.1"/>
    </source>
</evidence>
<organism evidence="1 2">
    <name type="scientific">Cellvibrio mixtus</name>
    <dbReference type="NCBI Taxonomy" id="39650"/>
    <lineage>
        <taxon>Bacteria</taxon>
        <taxon>Pseudomonadati</taxon>
        <taxon>Pseudomonadota</taxon>
        <taxon>Gammaproteobacteria</taxon>
        <taxon>Cellvibrionales</taxon>
        <taxon>Cellvibrionaceae</taxon>
        <taxon>Cellvibrio</taxon>
    </lineage>
</organism>
<proteinExistence type="predicted"/>
<name>A0A266QBK3_9GAMM</name>
<comment type="caution">
    <text evidence="1">The sequence shown here is derived from an EMBL/GenBank/DDBJ whole genome shotgun (WGS) entry which is preliminary data.</text>
</comment>
<accession>A0A266QBK3</accession>
<sequence>MSKIKIEKFVAGTLESSFGVPAFAVSVLTQLLPASAISELAGRGIDIDAILSAQKLGTAYSSSIEVTEDGVQKTVVISVA</sequence>
<gene>
    <name evidence="1" type="ORF">CBP51_09880</name>
</gene>
<reference evidence="2" key="1">
    <citation type="submission" date="2017-05" db="EMBL/GenBank/DDBJ databases">
        <authorList>
            <person name="Barney B.M."/>
        </authorList>
    </citation>
    <scope>NUCLEOTIDE SEQUENCE [LARGE SCALE GENOMIC DNA]</scope>
    <source>
        <strain evidence="2">PSBB022</strain>
    </source>
</reference>
<dbReference type="AlphaFoldDB" id="A0A266QBK3"/>
<evidence type="ECO:0000313" key="2">
    <source>
        <dbReference type="Proteomes" id="UP000216101"/>
    </source>
</evidence>